<proteinExistence type="predicted"/>
<evidence type="ECO:0000313" key="3">
    <source>
        <dbReference type="EMBL" id="GBP82853.1"/>
    </source>
</evidence>
<dbReference type="Proteomes" id="UP000299102">
    <property type="component" value="Unassembled WGS sequence"/>
</dbReference>
<organism evidence="3 4">
    <name type="scientific">Eumeta variegata</name>
    <name type="common">Bagworm moth</name>
    <name type="synonym">Eumeta japonica</name>
    <dbReference type="NCBI Taxonomy" id="151549"/>
    <lineage>
        <taxon>Eukaryota</taxon>
        <taxon>Metazoa</taxon>
        <taxon>Ecdysozoa</taxon>
        <taxon>Arthropoda</taxon>
        <taxon>Hexapoda</taxon>
        <taxon>Insecta</taxon>
        <taxon>Pterygota</taxon>
        <taxon>Neoptera</taxon>
        <taxon>Endopterygota</taxon>
        <taxon>Lepidoptera</taxon>
        <taxon>Glossata</taxon>
        <taxon>Ditrysia</taxon>
        <taxon>Tineoidea</taxon>
        <taxon>Psychidae</taxon>
        <taxon>Oiketicinae</taxon>
        <taxon>Eumeta</taxon>
    </lineage>
</organism>
<name>A0A4C1Z6U1_EUMVA</name>
<keyword evidence="2" id="KW-0472">Membrane</keyword>
<evidence type="ECO:0000256" key="2">
    <source>
        <dbReference type="SAM" id="Phobius"/>
    </source>
</evidence>
<feature type="transmembrane region" description="Helical" evidence="2">
    <location>
        <begin position="6"/>
        <end position="23"/>
    </location>
</feature>
<sequence>MRARFLYSYCVSIAPLKWVAVAMQRRRFFLLARCHRVGDGGRRWRPARAEPPGRARGPSCEINRLWEGTPRRWEVPPPGLRVSLGGGDRLLFDDPHACFLLVGLMKKTQRFAHGGDIKASCTGKEHLQAVGMSRGPRAGNTVRSGNRPPAEFARASAPDGIPKVKELYLGFAMPKHLRYNDINRVARALGGFLRRPRPRLWAFVKQCVQLAVHFGRALKATVSFINVPDTAGNVTSASGLPYHICIPVCIAVTSGHGNQMNMFPTASHRELARSRDKYLDDIAASLTIDILQLRRPSFTLVC</sequence>
<keyword evidence="4" id="KW-1185">Reference proteome</keyword>
<dbReference type="AlphaFoldDB" id="A0A4C1Z6U1"/>
<evidence type="ECO:0000256" key="1">
    <source>
        <dbReference type="SAM" id="MobiDB-lite"/>
    </source>
</evidence>
<keyword evidence="2" id="KW-0812">Transmembrane</keyword>
<evidence type="ECO:0000313" key="4">
    <source>
        <dbReference type="Proteomes" id="UP000299102"/>
    </source>
</evidence>
<reference evidence="3 4" key="1">
    <citation type="journal article" date="2019" name="Commun. Biol.">
        <title>The bagworm genome reveals a unique fibroin gene that provides high tensile strength.</title>
        <authorList>
            <person name="Kono N."/>
            <person name="Nakamura H."/>
            <person name="Ohtoshi R."/>
            <person name="Tomita M."/>
            <person name="Numata K."/>
            <person name="Arakawa K."/>
        </authorList>
    </citation>
    <scope>NUCLEOTIDE SEQUENCE [LARGE SCALE GENOMIC DNA]</scope>
</reference>
<protein>
    <submittedName>
        <fullName evidence="3">Uncharacterized protein</fullName>
    </submittedName>
</protein>
<feature type="region of interest" description="Disordered" evidence="1">
    <location>
        <begin position="42"/>
        <end position="61"/>
    </location>
</feature>
<feature type="compositionally biased region" description="Basic and acidic residues" evidence="1">
    <location>
        <begin position="42"/>
        <end position="53"/>
    </location>
</feature>
<accession>A0A4C1Z6U1</accession>
<dbReference type="EMBL" id="BGZK01001590">
    <property type="protein sequence ID" value="GBP82853.1"/>
    <property type="molecule type" value="Genomic_DNA"/>
</dbReference>
<comment type="caution">
    <text evidence="3">The sequence shown here is derived from an EMBL/GenBank/DDBJ whole genome shotgun (WGS) entry which is preliminary data.</text>
</comment>
<gene>
    <name evidence="3" type="ORF">EVAR_34517_1</name>
</gene>
<keyword evidence="2" id="KW-1133">Transmembrane helix</keyword>